<organism evidence="1 2">
    <name type="scientific">Engystomops pustulosus</name>
    <name type="common">Tungara frog</name>
    <name type="synonym">Physalaemus pustulosus</name>
    <dbReference type="NCBI Taxonomy" id="76066"/>
    <lineage>
        <taxon>Eukaryota</taxon>
        <taxon>Metazoa</taxon>
        <taxon>Chordata</taxon>
        <taxon>Craniata</taxon>
        <taxon>Vertebrata</taxon>
        <taxon>Euteleostomi</taxon>
        <taxon>Amphibia</taxon>
        <taxon>Batrachia</taxon>
        <taxon>Anura</taxon>
        <taxon>Neobatrachia</taxon>
        <taxon>Hyloidea</taxon>
        <taxon>Leptodactylidae</taxon>
        <taxon>Leiuperinae</taxon>
        <taxon>Engystomops</taxon>
    </lineage>
</organism>
<protein>
    <submittedName>
        <fullName evidence="1">Uncharacterized protein</fullName>
    </submittedName>
</protein>
<comment type="caution">
    <text evidence="1">The sequence shown here is derived from an EMBL/GenBank/DDBJ whole genome shotgun (WGS) entry which is preliminary data.</text>
</comment>
<sequence length="88" mass="10561">MSPPILCRVFKSREQMQTVLRLLDASLSPLKRFSMGNKSPCHTFSHHCGNLYRASRFLFYRFHNHFKAELKRVFFLRRSYNSGFREKC</sequence>
<dbReference type="EMBL" id="WNYA01000237">
    <property type="protein sequence ID" value="KAG8549137.1"/>
    <property type="molecule type" value="Genomic_DNA"/>
</dbReference>
<name>A0AAV6ZNY0_ENGPU</name>
<reference evidence="1" key="1">
    <citation type="thesis" date="2020" institute="ProQuest LLC" country="789 East Eisenhower Parkway, Ann Arbor, MI, USA">
        <title>Comparative Genomics and Chromosome Evolution.</title>
        <authorList>
            <person name="Mudd A.B."/>
        </authorList>
    </citation>
    <scope>NUCLEOTIDE SEQUENCE</scope>
    <source>
        <strain evidence="1">237g6f4</strain>
        <tissue evidence="1">Blood</tissue>
    </source>
</reference>
<dbReference type="Proteomes" id="UP000824782">
    <property type="component" value="Unassembled WGS sequence"/>
</dbReference>
<dbReference type="AlphaFoldDB" id="A0AAV6ZNY0"/>
<gene>
    <name evidence="1" type="ORF">GDO81_022474</name>
</gene>
<proteinExistence type="predicted"/>
<accession>A0AAV6ZNY0</accession>
<evidence type="ECO:0000313" key="2">
    <source>
        <dbReference type="Proteomes" id="UP000824782"/>
    </source>
</evidence>
<keyword evidence="2" id="KW-1185">Reference proteome</keyword>
<evidence type="ECO:0000313" key="1">
    <source>
        <dbReference type="EMBL" id="KAG8549137.1"/>
    </source>
</evidence>